<evidence type="ECO:0000256" key="2">
    <source>
        <dbReference type="SAM" id="SignalP"/>
    </source>
</evidence>
<proteinExistence type="predicted"/>
<feature type="compositionally biased region" description="Basic and acidic residues" evidence="1">
    <location>
        <begin position="91"/>
        <end position="101"/>
    </location>
</feature>
<feature type="chain" id="PRO_5012160027" description="Allergen Asp f 4" evidence="2">
    <location>
        <begin position="21"/>
        <end position="369"/>
    </location>
</feature>
<accession>A0A1L9V782</accession>
<feature type="compositionally biased region" description="Basic residues" evidence="1">
    <location>
        <begin position="105"/>
        <end position="126"/>
    </location>
</feature>
<dbReference type="EMBL" id="KV878915">
    <property type="protein sequence ID" value="OJJ79765.1"/>
    <property type="molecule type" value="Genomic_DNA"/>
</dbReference>
<dbReference type="GO" id="GO:0019863">
    <property type="term" value="F:IgE binding"/>
    <property type="evidence" value="ECO:0007669"/>
    <property type="project" value="InterPro"/>
</dbReference>
<dbReference type="STRING" id="1160497.A0A1L9V782"/>
<dbReference type="RefSeq" id="XP_022396463.1">
    <property type="nucleotide sequence ID" value="XM_022547720.1"/>
</dbReference>
<gene>
    <name evidence="3" type="ORF">ASPGLDRAFT_52296</name>
</gene>
<dbReference type="VEuPathDB" id="FungiDB:ASPGLDRAFT_52296"/>
<protein>
    <recommendedName>
        <fullName evidence="5">Allergen Asp f 4</fullName>
    </recommendedName>
</protein>
<evidence type="ECO:0008006" key="5">
    <source>
        <dbReference type="Google" id="ProtNLM"/>
    </source>
</evidence>
<dbReference type="InterPro" id="IPR038903">
    <property type="entry name" value="Allergen_Asp_f_4"/>
</dbReference>
<organism evidence="3 4">
    <name type="scientific">Aspergillus glaucus CBS 516.65</name>
    <dbReference type="NCBI Taxonomy" id="1160497"/>
    <lineage>
        <taxon>Eukaryota</taxon>
        <taxon>Fungi</taxon>
        <taxon>Dikarya</taxon>
        <taxon>Ascomycota</taxon>
        <taxon>Pezizomycotina</taxon>
        <taxon>Eurotiomycetes</taxon>
        <taxon>Eurotiomycetidae</taxon>
        <taxon>Eurotiales</taxon>
        <taxon>Aspergillaceae</taxon>
        <taxon>Aspergillus</taxon>
        <taxon>Aspergillus subgen. Aspergillus</taxon>
    </lineage>
</organism>
<dbReference type="Proteomes" id="UP000184300">
    <property type="component" value="Unassembled WGS sequence"/>
</dbReference>
<evidence type="ECO:0000313" key="4">
    <source>
        <dbReference type="Proteomes" id="UP000184300"/>
    </source>
</evidence>
<dbReference type="GO" id="GO:0005576">
    <property type="term" value="C:extracellular region"/>
    <property type="evidence" value="ECO:0007669"/>
    <property type="project" value="InterPro"/>
</dbReference>
<keyword evidence="4" id="KW-1185">Reference proteome</keyword>
<feature type="region of interest" description="Disordered" evidence="1">
    <location>
        <begin position="79"/>
        <end position="179"/>
    </location>
</feature>
<dbReference type="PANTHER" id="PTHR42039:SF2">
    <property type="entry name" value="ALLERGEN ASP F4 (AFU_ORTHOLOGUE AFUA_2G03830)-RELATED"/>
    <property type="match status" value="1"/>
</dbReference>
<evidence type="ECO:0000256" key="1">
    <source>
        <dbReference type="SAM" id="MobiDB-lite"/>
    </source>
</evidence>
<dbReference type="Pfam" id="PF25312">
    <property type="entry name" value="Allergen_Asp_f_4"/>
    <property type="match status" value="1"/>
</dbReference>
<feature type="signal peptide" evidence="2">
    <location>
        <begin position="1"/>
        <end position="20"/>
    </location>
</feature>
<dbReference type="AlphaFoldDB" id="A0A1L9V782"/>
<dbReference type="GeneID" id="34463981"/>
<dbReference type="PANTHER" id="PTHR42039">
    <property type="entry name" value="PUTATIVE (AFU_ORTHOLOGUE AFUA_3G02940)-RELATED"/>
    <property type="match status" value="1"/>
</dbReference>
<keyword evidence="2" id="KW-0732">Signal</keyword>
<reference evidence="4" key="1">
    <citation type="journal article" date="2017" name="Genome Biol.">
        <title>Comparative genomics reveals high biological diversity and specific adaptations in the industrially and medically important fungal genus Aspergillus.</title>
        <authorList>
            <person name="de Vries R.P."/>
            <person name="Riley R."/>
            <person name="Wiebenga A."/>
            <person name="Aguilar-Osorio G."/>
            <person name="Amillis S."/>
            <person name="Uchima C.A."/>
            <person name="Anderluh G."/>
            <person name="Asadollahi M."/>
            <person name="Askin M."/>
            <person name="Barry K."/>
            <person name="Battaglia E."/>
            <person name="Bayram O."/>
            <person name="Benocci T."/>
            <person name="Braus-Stromeyer S.A."/>
            <person name="Caldana C."/>
            <person name="Canovas D."/>
            <person name="Cerqueira G.C."/>
            <person name="Chen F."/>
            <person name="Chen W."/>
            <person name="Choi C."/>
            <person name="Clum A."/>
            <person name="Dos Santos R.A."/>
            <person name="Damasio A.R."/>
            <person name="Diallinas G."/>
            <person name="Emri T."/>
            <person name="Fekete E."/>
            <person name="Flipphi M."/>
            <person name="Freyberg S."/>
            <person name="Gallo A."/>
            <person name="Gournas C."/>
            <person name="Habgood R."/>
            <person name="Hainaut M."/>
            <person name="Harispe M.L."/>
            <person name="Henrissat B."/>
            <person name="Hilden K.S."/>
            <person name="Hope R."/>
            <person name="Hossain A."/>
            <person name="Karabika E."/>
            <person name="Karaffa L."/>
            <person name="Karanyi Z."/>
            <person name="Krasevec N."/>
            <person name="Kuo A."/>
            <person name="Kusch H."/>
            <person name="LaButti K."/>
            <person name="Lagendijk E.L."/>
            <person name="Lapidus A."/>
            <person name="Levasseur A."/>
            <person name="Lindquist E."/>
            <person name="Lipzen A."/>
            <person name="Logrieco A.F."/>
            <person name="MacCabe A."/>
            <person name="Maekelae M.R."/>
            <person name="Malavazi I."/>
            <person name="Melin P."/>
            <person name="Meyer V."/>
            <person name="Mielnichuk N."/>
            <person name="Miskei M."/>
            <person name="Molnar A.P."/>
            <person name="Mule G."/>
            <person name="Ngan C.Y."/>
            <person name="Orejas M."/>
            <person name="Orosz E."/>
            <person name="Ouedraogo J.P."/>
            <person name="Overkamp K.M."/>
            <person name="Park H.-S."/>
            <person name="Perrone G."/>
            <person name="Piumi F."/>
            <person name="Punt P.J."/>
            <person name="Ram A.F."/>
            <person name="Ramon A."/>
            <person name="Rauscher S."/>
            <person name="Record E."/>
            <person name="Riano-Pachon D.M."/>
            <person name="Robert V."/>
            <person name="Roehrig J."/>
            <person name="Ruller R."/>
            <person name="Salamov A."/>
            <person name="Salih N.S."/>
            <person name="Samson R.A."/>
            <person name="Sandor E."/>
            <person name="Sanguinetti M."/>
            <person name="Schuetze T."/>
            <person name="Sepcic K."/>
            <person name="Shelest E."/>
            <person name="Sherlock G."/>
            <person name="Sophianopoulou V."/>
            <person name="Squina F.M."/>
            <person name="Sun H."/>
            <person name="Susca A."/>
            <person name="Todd R.B."/>
            <person name="Tsang A."/>
            <person name="Unkles S.E."/>
            <person name="van de Wiele N."/>
            <person name="van Rossen-Uffink D."/>
            <person name="Oliveira J.V."/>
            <person name="Vesth T.C."/>
            <person name="Visser J."/>
            <person name="Yu J.-H."/>
            <person name="Zhou M."/>
            <person name="Andersen M.R."/>
            <person name="Archer D.B."/>
            <person name="Baker S.E."/>
            <person name="Benoit I."/>
            <person name="Brakhage A.A."/>
            <person name="Braus G.H."/>
            <person name="Fischer R."/>
            <person name="Frisvad J.C."/>
            <person name="Goldman G.H."/>
            <person name="Houbraken J."/>
            <person name="Oakley B."/>
            <person name="Pocsi I."/>
            <person name="Scazzocchio C."/>
            <person name="Seiboth B."/>
            <person name="vanKuyk P.A."/>
            <person name="Wortman J."/>
            <person name="Dyer P.S."/>
            <person name="Grigoriev I.V."/>
        </authorList>
    </citation>
    <scope>NUCLEOTIDE SEQUENCE [LARGE SCALE GENOMIC DNA]</scope>
    <source>
        <strain evidence="4">CBS 516.65</strain>
    </source>
</reference>
<dbReference type="OrthoDB" id="118256at2759"/>
<name>A0A1L9V782_ASPGL</name>
<sequence length="369" mass="39509">MHLKLAFILLLALVAESAFARLQGHHRRLVHGKHPAIKNDNDNDSIGFGFSLEPRALIDVNENTIGIGPLTATLDILPGATLAPTNDDPPDGPHGDPHDGPSPHGGHHGGHSHGHRPHGHHPHGGHPHGGYPHGHDNEPSPHPIKATAAWDQTPSDGQFTWDGFGGRTQSQGDDVGYKGNVGDPWGSNIILLDSETDAPNYKYVAQLHGPKDANAESWKVVFWNKIGPDGKMSGWYQHSALEFDMLPNEIKYVAFDEDSQGGFGAAPGDHLPTDQWGGWSSTWGEFDFGDVKNHAMSGWDVSCIQAQNAGQEVQGMRMCLSNGDKCSTITTGAKKVENAYPSDKAGVDGFGGVVGAGAVRIVVELDYDQ</sequence>
<evidence type="ECO:0000313" key="3">
    <source>
        <dbReference type="EMBL" id="OJJ79765.1"/>
    </source>
</evidence>